<protein>
    <recommendedName>
        <fullName evidence="8">WRKY domain-containing protein</fullName>
    </recommendedName>
</protein>
<dbReference type="InterPro" id="IPR044810">
    <property type="entry name" value="WRKY_plant"/>
</dbReference>
<keyword evidence="2" id="KW-0677">Repeat</keyword>
<dbReference type="PANTHER" id="PTHR31221:SF338">
    <property type="entry name" value="OS08G0499300 PROTEIN"/>
    <property type="match status" value="1"/>
</dbReference>
<feature type="domain" description="WRKY" evidence="8">
    <location>
        <begin position="529"/>
        <end position="594"/>
    </location>
</feature>
<feature type="compositionally biased region" description="Polar residues" evidence="7">
    <location>
        <begin position="79"/>
        <end position="89"/>
    </location>
</feature>
<feature type="compositionally biased region" description="Polar residues" evidence="7">
    <location>
        <begin position="54"/>
        <end position="65"/>
    </location>
</feature>
<feature type="domain" description="WRKY" evidence="8">
    <location>
        <begin position="317"/>
        <end position="381"/>
    </location>
</feature>
<evidence type="ECO:0000256" key="4">
    <source>
        <dbReference type="ARBA" id="ARBA00023125"/>
    </source>
</evidence>
<organism evidence="9 10">
    <name type="scientific">Erythroxylum novogranatense</name>
    <dbReference type="NCBI Taxonomy" id="1862640"/>
    <lineage>
        <taxon>Eukaryota</taxon>
        <taxon>Viridiplantae</taxon>
        <taxon>Streptophyta</taxon>
        <taxon>Embryophyta</taxon>
        <taxon>Tracheophyta</taxon>
        <taxon>Spermatophyta</taxon>
        <taxon>Magnoliopsida</taxon>
        <taxon>eudicotyledons</taxon>
        <taxon>Gunneridae</taxon>
        <taxon>Pentapetalae</taxon>
        <taxon>rosids</taxon>
        <taxon>fabids</taxon>
        <taxon>Malpighiales</taxon>
        <taxon>Erythroxylaceae</taxon>
        <taxon>Erythroxylum</taxon>
    </lineage>
</organism>
<proteinExistence type="predicted"/>
<keyword evidence="5" id="KW-0804">Transcription</keyword>
<sequence length="738" mass="79791">MAGIDNNVAIIEDWVPPSPSPGAFFSPILGDDITSRTTLDPHEKNRTEGIIFGSQGQMVGGNSNKDVPHTVGAPLTELGSLSGNKSSSRGGLVERMAARAGFNAPRLNTQSIRSAELSLNPEILSPYLTIPPGLSPTTLLESPVFLSNSLAQPSPTTGKFSFVPNGSSKSSGLITEPPDRSNDNILGNFNSSSFEFKPVTESTSSFFLGATSKINPSSVPHRSFPSIEVSIQSVNPLSSHVVDQTKLQSQSRNIPDFQAELSRSTPEKDDRAKTCATDVAVFGRLGGSVGQSPPVDGQQDVEGDRRATGDSVSAGVGVVTPSDDGYNWRKYGQKQVKGSEYPRSYYKCTHPNCPVKKKVERSFEGHITEIIYKGAHNHPKPSPNRQTAISSSNPLMDMQLDFPDQTGPPSDPDNDPILNTAQKGTAAEWRHENVEVTSLTPAEPEFGNPSSSVLAPSAAHLEVGDAGDASSTFSNDEDEDDRATHASVGYDGDGDEFESKRRKIESYASEMGGTTKAIREPRVVVQTTSEVDILDDGYRWRKYGQKVVKGNPNPRSYYKCTNAGCAVRKHVERASHDLKSVITTYEGKHNHDVPAARNSSHVNSNSNTMPVQQTTAVQSHSHRPEPSQVHNRIPRFEGSTPFGSFSLPGRQQLGPSPSFSFGMNQTGLMAGLRPGEPKIPVMPVHSYLAQQCPVNQMEFVLPKGQPKMEPVAEPSLNMSTNPSVYRQIMSRMPLGPQM</sequence>
<feature type="region of interest" description="Disordered" evidence="7">
    <location>
        <begin position="374"/>
        <end position="428"/>
    </location>
</feature>
<name>A0AAV8SRQ5_9ROSI</name>
<reference evidence="9 10" key="1">
    <citation type="submission" date="2021-09" db="EMBL/GenBank/DDBJ databases">
        <title>Genomic insights and catalytic innovation underlie evolution of tropane alkaloids biosynthesis.</title>
        <authorList>
            <person name="Wang Y.-J."/>
            <person name="Tian T."/>
            <person name="Huang J.-P."/>
            <person name="Huang S.-X."/>
        </authorList>
    </citation>
    <scope>NUCLEOTIDE SEQUENCE [LARGE SCALE GENOMIC DNA]</scope>
    <source>
        <strain evidence="9">KIB-2018</strain>
        <tissue evidence="9">Leaf</tissue>
    </source>
</reference>
<keyword evidence="10" id="KW-1185">Reference proteome</keyword>
<keyword evidence="4" id="KW-0238">DNA-binding</keyword>
<dbReference type="GO" id="GO:0043565">
    <property type="term" value="F:sequence-specific DNA binding"/>
    <property type="evidence" value="ECO:0007669"/>
    <property type="project" value="InterPro"/>
</dbReference>
<evidence type="ECO:0000256" key="6">
    <source>
        <dbReference type="ARBA" id="ARBA00023242"/>
    </source>
</evidence>
<evidence type="ECO:0000256" key="7">
    <source>
        <dbReference type="SAM" id="MobiDB-lite"/>
    </source>
</evidence>
<comment type="caution">
    <text evidence="9">The sequence shown here is derived from an EMBL/GenBank/DDBJ whole genome shotgun (WGS) entry which is preliminary data.</text>
</comment>
<feature type="region of interest" description="Disordered" evidence="7">
    <location>
        <begin position="158"/>
        <end position="180"/>
    </location>
</feature>
<dbReference type="FunFam" id="2.20.25.80:FF:000006">
    <property type="entry name" value="WRKY transcription factor"/>
    <property type="match status" value="1"/>
</dbReference>
<dbReference type="EMBL" id="JAIWQS010000009">
    <property type="protein sequence ID" value="KAJ8754946.1"/>
    <property type="molecule type" value="Genomic_DNA"/>
</dbReference>
<evidence type="ECO:0000313" key="10">
    <source>
        <dbReference type="Proteomes" id="UP001159364"/>
    </source>
</evidence>
<dbReference type="SUPFAM" id="SSF118290">
    <property type="entry name" value="WRKY DNA-binding domain"/>
    <property type="match status" value="2"/>
</dbReference>
<dbReference type="AlphaFoldDB" id="A0AAV8SRQ5"/>
<evidence type="ECO:0000259" key="8">
    <source>
        <dbReference type="PROSITE" id="PS50811"/>
    </source>
</evidence>
<evidence type="ECO:0000256" key="1">
    <source>
        <dbReference type="ARBA" id="ARBA00004123"/>
    </source>
</evidence>
<evidence type="ECO:0000256" key="2">
    <source>
        <dbReference type="ARBA" id="ARBA00022737"/>
    </source>
</evidence>
<dbReference type="SMART" id="SM00774">
    <property type="entry name" value="WRKY"/>
    <property type="match status" value="2"/>
</dbReference>
<feature type="compositionally biased region" description="Polar residues" evidence="7">
    <location>
        <begin position="158"/>
        <end position="173"/>
    </location>
</feature>
<feature type="region of interest" description="Disordered" evidence="7">
    <location>
        <begin position="54"/>
        <end position="89"/>
    </location>
</feature>
<evidence type="ECO:0000313" key="9">
    <source>
        <dbReference type="EMBL" id="KAJ8754946.1"/>
    </source>
</evidence>
<feature type="compositionally biased region" description="Polar residues" evidence="7">
    <location>
        <begin position="383"/>
        <end position="394"/>
    </location>
</feature>
<accession>A0AAV8SRQ5</accession>
<dbReference type="GO" id="GO:0003700">
    <property type="term" value="F:DNA-binding transcription factor activity"/>
    <property type="evidence" value="ECO:0007669"/>
    <property type="project" value="InterPro"/>
</dbReference>
<dbReference type="InterPro" id="IPR036576">
    <property type="entry name" value="WRKY_dom_sf"/>
</dbReference>
<feature type="region of interest" description="Disordered" evidence="7">
    <location>
        <begin position="616"/>
        <end position="653"/>
    </location>
</feature>
<comment type="subcellular location">
    <subcellularLocation>
        <location evidence="1">Nucleus</location>
    </subcellularLocation>
</comment>
<dbReference type="Proteomes" id="UP001159364">
    <property type="component" value="Linkage Group LG09"/>
</dbReference>
<dbReference type="PROSITE" id="PS50811">
    <property type="entry name" value="WRKY"/>
    <property type="match status" value="2"/>
</dbReference>
<dbReference type="Gene3D" id="2.20.25.80">
    <property type="entry name" value="WRKY domain"/>
    <property type="match status" value="2"/>
</dbReference>
<gene>
    <name evidence="9" type="ORF">K2173_015458</name>
</gene>
<dbReference type="Pfam" id="PF03106">
    <property type="entry name" value="WRKY"/>
    <property type="match status" value="2"/>
</dbReference>
<keyword evidence="6" id="KW-0539">Nucleus</keyword>
<keyword evidence="3" id="KW-0805">Transcription regulation</keyword>
<evidence type="ECO:0000256" key="3">
    <source>
        <dbReference type="ARBA" id="ARBA00023015"/>
    </source>
</evidence>
<dbReference type="GO" id="GO:0005634">
    <property type="term" value="C:nucleus"/>
    <property type="evidence" value="ECO:0007669"/>
    <property type="project" value="UniProtKB-SubCell"/>
</dbReference>
<feature type="region of interest" description="Disordered" evidence="7">
    <location>
        <begin position="465"/>
        <end position="499"/>
    </location>
</feature>
<dbReference type="FunFam" id="2.20.25.80:FF:000001">
    <property type="entry name" value="WRKY transcription factor 33"/>
    <property type="match status" value="1"/>
</dbReference>
<feature type="region of interest" description="Disordered" evidence="7">
    <location>
        <begin position="286"/>
        <end position="318"/>
    </location>
</feature>
<evidence type="ECO:0000256" key="5">
    <source>
        <dbReference type="ARBA" id="ARBA00023163"/>
    </source>
</evidence>
<dbReference type="PANTHER" id="PTHR31221">
    <property type="entry name" value="WRKY TRANSCRIPTION FACTOR PROTEIN 1-RELATED"/>
    <property type="match status" value="1"/>
</dbReference>
<dbReference type="InterPro" id="IPR003657">
    <property type="entry name" value="WRKY_dom"/>
</dbReference>